<dbReference type="EC" id="2.7.11.1" evidence="1"/>
<dbReference type="GO" id="GO:0004674">
    <property type="term" value="F:protein serine/threonine kinase activity"/>
    <property type="evidence" value="ECO:0007669"/>
    <property type="project" value="UniProtKB-KW"/>
</dbReference>
<feature type="domain" description="Protein kinase" evidence="13">
    <location>
        <begin position="11"/>
        <end position="268"/>
    </location>
</feature>
<keyword evidence="6" id="KW-0418">Kinase</keyword>
<comment type="caution">
    <text evidence="15">The sequence shown here is derived from an EMBL/GenBank/DDBJ whole genome shotgun (WGS) entry which is preliminary data.</text>
</comment>
<dbReference type="Gene3D" id="1.10.510.10">
    <property type="entry name" value="Transferase(Phosphotransferase) domain 1"/>
    <property type="match status" value="1"/>
</dbReference>
<evidence type="ECO:0000256" key="2">
    <source>
        <dbReference type="ARBA" id="ARBA00022527"/>
    </source>
</evidence>
<dbReference type="PROSITE" id="PS00108">
    <property type="entry name" value="PROTEIN_KINASE_ST"/>
    <property type="match status" value="1"/>
</dbReference>
<keyword evidence="4" id="KW-0808">Transferase</keyword>
<dbReference type="Proteomes" id="UP001162131">
    <property type="component" value="Unassembled WGS sequence"/>
</dbReference>
<evidence type="ECO:0000313" key="15">
    <source>
        <dbReference type="EMBL" id="CAG9334316.1"/>
    </source>
</evidence>
<evidence type="ECO:0000256" key="8">
    <source>
        <dbReference type="ARBA" id="ARBA00047899"/>
    </source>
</evidence>
<evidence type="ECO:0000256" key="3">
    <source>
        <dbReference type="ARBA" id="ARBA00022553"/>
    </source>
</evidence>
<dbReference type="SUPFAM" id="SSF56112">
    <property type="entry name" value="Protein kinase-like (PK-like)"/>
    <property type="match status" value="1"/>
</dbReference>
<dbReference type="InterPro" id="IPR000719">
    <property type="entry name" value="Prot_kinase_dom"/>
</dbReference>
<evidence type="ECO:0000256" key="9">
    <source>
        <dbReference type="ARBA" id="ARBA00048679"/>
    </source>
</evidence>
<dbReference type="InterPro" id="IPR000961">
    <property type="entry name" value="AGC-kinase_C"/>
</dbReference>
<dbReference type="Gene3D" id="3.30.200.20">
    <property type="entry name" value="Phosphorylase Kinase, domain 1"/>
    <property type="match status" value="1"/>
</dbReference>
<organism evidence="15 16">
    <name type="scientific">Blepharisma stoltei</name>
    <dbReference type="NCBI Taxonomy" id="1481888"/>
    <lineage>
        <taxon>Eukaryota</taxon>
        <taxon>Sar</taxon>
        <taxon>Alveolata</taxon>
        <taxon>Ciliophora</taxon>
        <taxon>Postciliodesmatophora</taxon>
        <taxon>Heterotrichea</taxon>
        <taxon>Heterotrichida</taxon>
        <taxon>Blepharismidae</taxon>
        <taxon>Blepharisma</taxon>
    </lineage>
</organism>
<dbReference type="GO" id="GO:0005524">
    <property type="term" value="F:ATP binding"/>
    <property type="evidence" value="ECO:0007669"/>
    <property type="project" value="UniProtKB-UniRule"/>
</dbReference>
<dbReference type="SMART" id="SM00133">
    <property type="entry name" value="S_TK_X"/>
    <property type="match status" value="1"/>
</dbReference>
<dbReference type="InterPro" id="IPR008271">
    <property type="entry name" value="Ser/Thr_kinase_AS"/>
</dbReference>
<comment type="catalytic activity">
    <reaction evidence="9">
        <text>L-seryl-[protein] + ATP = O-phospho-L-seryl-[protein] + ADP + H(+)</text>
        <dbReference type="Rhea" id="RHEA:17989"/>
        <dbReference type="Rhea" id="RHEA-COMP:9863"/>
        <dbReference type="Rhea" id="RHEA-COMP:11604"/>
        <dbReference type="ChEBI" id="CHEBI:15378"/>
        <dbReference type="ChEBI" id="CHEBI:29999"/>
        <dbReference type="ChEBI" id="CHEBI:30616"/>
        <dbReference type="ChEBI" id="CHEBI:83421"/>
        <dbReference type="ChEBI" id="CHEBI:456216"/>
        <dbReference type="EC" id="2.7.11.1"/>
    </reaction>
</comment>
<dbReference type="PANTHER" id="PTHR24351">
    <property type="entry name" value="RIBOSOMAL PROTEIN S6 KINASE"/>
    <property type="match status" value="1"/>
</dbReference>
<dbReference type="PROSITE" id="PS50011">
    <property type="entry name" value="PROTEIN_KINASE_DOM"/>
    <property type="match status" value="1"/>
</dbReference>
<evidence type="ECO:0000256" key="12">
    <source>
        <dbReference type="SAM" id="MobiDB-lite"/>
    </source>
</evidence>
<feature type="domain" description="AGC-kinase C-terminal" evidence="14">
    <location>
        <begin position="269"/>
        <end position="339"/>
    </location>
</feature>
<dbReference type="InterPro" id="IPR045270">
    <property type="entry name" value="STKc_AGC"/>
</dbReference>
<dbReference type="EMBL" id="CAJZBQ010000058">
    <property type="protein sequence ID" value="CAG9334316.1"/>
    <property type="molecule type" value="Genomic_DNA"/>
</dbReference>
<feature type="compositionally biased region" description="Polar residues" evidence="12">
    <location>
        <begin position="318"/>
        <end position="340"/>
    </location>
</feature>
<evidence type="ECO:0000259" key="13">
    <source>
        <dbReference type="PROSITE" id="PS50011"/>
    </source>
</evidence>
<name>A0AAU9KAU5_9CILI</name>
<keyword evidence="16" id="KW-1185">Reference proteome</keyword>
<dbReference type="AlphaFoldDB" id="A0AAU9KAU5"/>
<evidence type="ECO:0000313" key="16">
    <source>
        <dbReference type="Proteomes" id="UP001162131"/>
    </source>
</evidence>
<evidence type="ECO:0000256" key="10">
    <source>
        <dbReference type="PROSITE-ProRule" id="PRU10141"/>
    </source>
</evidence>
<evidence type="ECO:0000256" key="6">
    <source>
        <dbReference type="ARBA" id="ARBA00022777"/>
    </source>
</evidence>
<reference evidence="15" key="1">
    <citation type="submission" date="2021-09" db="EMBL/GenBank/DDBJ databases">
        <authorList>
            <consortium name="AG Swart"/>
            <person name="Singh M."/>
            <person name="Singh A."/>
            <person name="Seah K."/>
            <person name="Emmerich C."/>
        </authorList>
    </citation>
    <scope>NUCLEOTIDE SEQUENCE</scope>
    <source>
        <strain evidence="15">ATCC30299</strain>
    </source>
</reference>
<comment type="catalytic activity">
    <reaction evidence="8">
        <text>L-threonyl-[protein] + ATP = O-phospho-L-threonyl-[protein] + ADP + H(+)</text>
        <dbReference type="Rhea" id="RHEA:46608"/>
        <dbReference type="Rhea" id="RHEA-COMP:11060"/>
        <dbReference type="Rhea" id="RHEA-COMP:11605"/>
        <dbReference type="ChEBI" id="CHEBI:15378"/>
        <dbReference type="ChEBI" id="CHEBI:30013"/>
        <dbReference type="ChEBI" id="CHEBI:30616"/>
        <dbReference type="ChEBI" id="CHEBI:61977"/>
        <dbReference type="ChEBI" id="CHEBI:456216"/>
        <dbReference type="EC" id="2.7.11.1"/>
    </reaction>
</comment>
<feature type="binding site" evidence="10">
    <location>
        <position position="40"/>
    </location>
    <ligand>
        <name>ATP</name>
        <dbReference type="ChEBI" id="CHEBI:30616"/>
    </ligand>
</feature>
<dbReference type="Pfam" id="PF00069">
    <property type="entry name" value="Pkinase"/>
    <property type="match status" value="1"/>
</dbReference>
<protein>
    <recommendedName>
        <fullName evidence="1">non-specific serine/threonine protein kinase</fullName>
        <ecNumber evidence="1">2.7.11.1</ecNumber>
    </recommendedName>
</protein>
<dbReference type="FunFam" id="1.10.510.10:FF:000008">
    <property type="entry name" value="Non-specific serine/threonine protein kinase"/>
    <property type="match status" value="1"/>
</dbReference>
<accession>A0AAU9KAU5</accession>
<keyword evidence="5 10" id="KW-0547">Nucleotide-binding</keyword>
<proteinExistence type="inferred from homology"/>
<dbReference type="InterPro" id="IPR011009">
    <property type="entry name" value="Kinase-like_dom_sf"/>
</dbReference>
<keyword evidence="7 10" id="KW-0067">ATP-binding</keyword>
<dbReference type="SMART" id="SM00220">
    <property type="entry name" value="S_TKc"/>
    <property type="match status" value="1"/>
</dbReference>
<evidence type="ECO:0000256" key="4">
    <source>
        <dbReference type="ARBA" id="ARBA00022679"/>
    </source>
</evidence>
<keyword evidence="2 11" id="KW-0723">Serine/threonine-protein kinase</keyword>
<dbReference type="PROSITE" id="PS51285">
    <property type="entry name" value="AGC_KINASE_CTER"/>
    <property type="match status" value="1"/>
</dbReference>
<evidence type="ECO:0000256" key="5">
    <source>
        <dbReference type="ARBA" id="ARBA00022741"/>
    </source>
</evidence>
<gene>
    <name evidence="15" type="ORF">BSTOLATCC_MIC60935</name>
</gene>
<dbReference type="CDD" id="cd05123">
    <property type="entry name" value="STKc_AGC"/>
    <property type="match status" value="1"/>
</dbReference>
<dbReference type="FunFam" id="3.30.200.20:FF:000048">
    <property type="entry name" value="Non-specific serine/threonine protein kinase"/>
    <property type="match status" value="1"/>
</dbReference>
<keyword evidence="3" id="KW-0597">Phosphoprotein</keyword>
<dbReference type="InterPro" id="IPR017441">
    <property type="entry name" value="Protein_kinase_ATP_BS"/>
</dbReference>
<evidence type="ECO:0000256" key="1">
    <source>
        <dbReference type="ARBA" id="ARBA00012513"/>
    </source>
</evidence>
<dbReference type="PROSITE" id="PS00107">
    <property type="entry name" value="PROTEIN_KINASE_ATP"/>
    <property type="match status" value="1"/>
</dbReference>
<evidence type="ECO:0000256" key="7">
    <source>
        <dbReference type="ARBA" id="ARBA00022840"/>
    </source>
</evidence>
<evidence type="ECO:0000259" key="14">
    <source>
        <dbReference type="PROSITE" id="PS51285"/>
    </source>
</evidence>
<sequence>MVDRSVSMENFTLLSVIGKGSYGKVLLVRKKDTGELLAMKMLKKDYIASRNQIEHTKTERNVLEKVNHPYIVKLKYAFQNPKKLYFVLEYCPGGELFFHLSRAQRFDEARARFYASCMVLALEHLHQLNIVYRDLKPENILIDADGYAKITDFGLSKENITGNTGANSFCGTPEYLAPEVLRKIGHGKAVDWWSLGALIYEMLTGLPPFYTRDREKLFHSILNSELNFPGYISPPAKDLLQGLFIKDPSQRLGSGPTDSEEIKSHPWFAGIDWVKLLNKECQPSFVPNVIRDHGLNNFEEEFKRLPPVDSAGAESKLPAQSPTYQGFSYTESTDLQSNDLETMDLES</sequence>
<comment type="similarity">
    <text evidence="11">Belongs to the protein kinase superfamily.</text>
</comment>
<evidence type="ECO:0000256" key="11">
    <source>
        <dbReference type="RuleBase" id="RU000304"/>
    </source>
</evidence>
<feature type="region of interest" description="Disordered" evidence="12">
    <location>
        <begin position="307"/>
        <end position="347"/>
    </location>
</feature>